<feature type="domain" description="DDE Tnp4" evidence="3">
    <location>
        <begin position="32"/>
        <end position="150"/>
    </location>
</feature>
<evidence type="ECO:0000256" key="1">
    <source>
        <dbReference type="ARBA" id="ARBA00001968"/>
    </source>
</evidence>
<keyword evidence="5" id="KW-1185">Reference proteome</keyword>
<dbReference type="EMBL" id="CAKOGL010000007">
    <property type="protein sequence ID" value="CAH2087758.1"/>
    <property type="molecule type" value="Genomic_DNA"/>
</dbReference>
<protein>
    <recommendedName>
        <fullName evidence="3">DDE Tnp4 domain-containing protein</fullName>
    </recommendedName>
</protein>
<sequence>MSIGDWRHECTNFTPDYPPSQYSDSIFEQGVYTVSTRTQITDIVARWPGLSHDSTIFNNSCIKAKFESGYNDNVLLLADGGCATTSYTMTPLDNPRTPVEQLYDESQIRTRNTRKVLWNLERRFLVLAIGLRTKLNKSPTIIVATAVLHNMLRQQGEADPLDDPELQLPALWDNFYNRVR</sequence>
<dbReference type="AlphaFoldDB" id="A0AAU9TM58"/>
<accession>A0AAU9TM58</accession>
<evidence type="ECO:0000313" key="5">
    <source>
        <dbReference type="Proteomes" id="UP001153954"/>
    </source>
</evidence>
<comment type="caution">
    <text evidence="4">The sequence shown here is derived from an EMBL/GenBank/DDBJ whole genome shotgun (WGS) entry which is preliminary data.</text>
</comment>
<dbReference type="GO" id="GO:0046872">
    <property type="term" value="F:metal ion binding"/>
    <property type="evidence" value="ECO:0007669"/>
    <property type="project" value="UniProtKB-KW"/>
</dbReference>
<evidence type="ECO:0000256" key="2">
    <source>
        <dbReference type="ARBA" id="ARBA00022723"/>
    </source>
</evidence>
<gene>
    <name evidence="4" type="ORF">EEDITHA_LOCUS3985</name>
</gene>
<organism evidence="4 5">
    <name type="scientific">Euphydryas editha</name>
    <name type="common">Edith's checkerspot</name>
    <dbReference type="NCBI Taxonomy" id="104508"/>
    <lineage>
        <taxon>Eukaryota</taxon>
        <taxon>Metazoa</taxon>
        <taxon>Ecdysozoa</taxon>
        <taxon>Arthropoda</taxon>
        <taxon>Hexapoda</taxon>
        <taxon>Insecta</taxon>
        <taxon>Pterygota</taxon>
        <taxon>Neoptera</taxon>
        <taxon>Endopterygota</taxon>
        <taxon>Lepidoptera</taxon>
        <taxon>Glossata</taxon>
        <taxon>Ditrysia</taxon>
        <taxon>Papilionoidea</taxon>
        <taxon>Nymphalidae</taxon>
        <taxon>Nymphalinae</taxon>
        <taxon>Euphydryas</taxon>
    </lineage>
</organism>
<evidence type="ECO:0000259" key="3">
    <source>
        <dbReference type="Pfam" id="PF13359"/>
    </source>
</evidence>
<keyword evidence="2" id="KW-0479">Metal-binding</keyword>
<proteinExistence type="predicted"/>
<evidence type="ECO:0000313" key="4">
    <source>
        <dbReference type="EMBL" id="CAH2087758.1"/>
    </source>
</evidence>
<dbReference type="Pfam" id="PF13359">
    <property type="entry name" value="DDE_Tnp_4"/>
    <property type="match status" value="1"/>
</dbReference>
<reference evidence="4" key="1">
    <citation type="submission" date="2022-03" db="EMBL/GenBank/DDBJ databases">
        <authorList>
            <person name="Tunstrom K."/>
        </authorList>
    </citation>
    <scope>NUCLEOTIDE SEQUENCE</scope>
</reference>
<dbReference type="Proteomes" id="UP001153954">
    <property type="component" value="Unassembled WGS sequence"/>
</dbReference>
<comment type="cofactor">
    <cofactor evidence="1">
        <name>a divalent metal cation</name>
        <dbReference type="ChEBI" id="CHEBI:60240"/>
    </cofactor>
</comment>
<name>A0AAU9TM58_EUPED</name>
<dbReference type="InterPro" id="IPR027806">
    <property type="entry name" value="HARBI1_dom"/>
</dbReference>